<sequence>MKAVIMAGGKGTRLRPLTCHVPKPMVPLAGRPCMEYIIELLKQHGIGEIAVTIQYLPDVIRDHFGDGQAHGVSLHYFEETAPLGTAGSVKNAQEFLDEPFVVISGDALTDFDLSAAVAFHKEKGALATLVLTSVEHPLEYGVVMAGEDGRVVRFLEKPGWGEVFSDTVNTGIYILEPEVLDRFEAGIEYDFSNQLFPSLLSEGLPLYAYVADGYWSDIGSLQQYRQTQFDMLDGRAKVRIRGREIAPGVFAEGSVSVSPDASLRGPAYLGDGTEVEDGAEIGEYCILGRGNKVARGTVLSRTVLWDHNRVAEGSELLGSTLASRIVCREAARLSDGSVVGSHCIIGPKAVVHPGVKIWPKKSIGENTQLNASLIWGDAARSSLYRSGSVSGTPNVEITPEFAARFATAYGSVLAAGRALTVSSSEDGFAEVMKDAATAAFRSVGVHVIDLGVVLPPVARFAVRQLSTAGGIHIRLSEDGSRCTFECFDGTGLPLTRSAERKVDNAFWQEDYGRAPHEAVGSYHEDDSLSGLYVQSVAGSTALESQPDGLAPLRVAVAARADVFRLLHPLLRALACEPIHLPEAAQRGQLASLVPRLEADLGLWVDSDGRGMGLVTAEGTPVTGDRLTLLQYLSFFHSYPGSAIGVPVSAPQLLESLAAGLGCRVVRTKENLRSIMEVSEAMALHPLYDALFAAGLVLRNLHRSGAALHGLLGLIPSVYLQRETVDCPWDRKGQVMRRMMERTRGRRVELIDGIKFYDDGGWVLLLPDSDEPHFNVVAQGEHEAHAAELLERYRDHILNFLQ</sequence>
<dbReference type="Pfam" id="PF00483">
    <property type="entry name" value="NTP_transferase"/>
    <property type="match status" value="1"/>
</dbReference>
<dbReference type="InterPro" id="IPR011004">
    <property type="entry name" value="Trimer_LpxA-like_sf"/>
</dbReference>
<dbReference type="InterPro" id="IPR029044">
    <property type="entry name" value="Nucleotide-diphossugar_trans"/>
</dbReference>
<dbReference type="SUPFAM" id="SSF53448">
    <property type="entry name" value="Nucleotide-diphospho-sugar transferases"/>
    <property type="match status" value="1"/>
</dbReference>
<dbReference type="InterPro" id="IPR005844">
    <property type="entry name" value="A-D-PHexomutase_a/b/a-I"/>
</dbReference>
<dbReference type="Gene3D" id="2.160.10.10">
    <property type="entry name" value="Hexapeptide repeat proteins"/>
    <property type="match status" value="1"/>
</dbReference>
<comment type="similarity">
    <text evidence="1">Belongs to the transferase hexapeptide repeat family.</text>
</comment>
<dbReference type="STRING" id="1116391.PM3016_659"/>
<dbReference type="SUPFAM" id="SSF53738">
    <property type="entry name" value="Phosphoglucomutase, first 3 domains"/>
    <property type="match status" value="1"/>
</dbReference>
<feature type="domain" description="Nucleotidyl transferase" evidence="4">
    <location>
        <begin position="2"/>
        <end position="229"/>
    </location>
</feature>
<evidence type="ECO:0000259" key="4">
    <source>
        <dbReference type="Pfam" id="PF00483"/>
    </source>
</evidence>
<dbReference type="SUPFAM" id="SSF55957">
    <property type="entry name" value="Phosphoglucomutase, C-terminal domain"/>
    <property type="match status" value="1"/>
</dbReference>
<dbReference type="InterPro" id="IPR036900">
    <property type="entry name" value="A-D-PHexomutase_C_sf"/>
</dbReference>
<dbReference type="AlphaFoldDB" id="H6NTF9"/>
<dbReference type="FunFam" id="3.90.550.10:FF:000013">
    <property type="entry name" value="mannose-1-phosphate guanyltransferase beta"/>
    <property type="match status" value="1"/>
</dbReference>
<accession>H6NTF9</accession>
<dbReference type="CDD" id="cd04181">
    <property type="entry name" value="NTP_transferase"/>
    <property type="match status" value="1"/>
</dbReference>
<comment type="similarity">
    <text evidence="2">Belongs to the phosphohexose mutase family.</text>
</comment>
<keyword evidence="3 7" id="KW-0808">Transferase</keyword>
<evidence type="ECO:0000313" key="8">
    <source>
        <dbReference type="Proteomes" id="UP000007523"/>
    </source>
</evidence>
<dbReference type="EMBL" id="CP003235">
    <property type="protein sequence ID" value="AFC27621.1"/>
    <property type="molecule type" value="Genomic_DNA"/>
</dbReference>
<evidence type="ECO:0000256" key="1">
    <source>
        <dbReference type="ARBA" id="ARBA00007274"/>
    </source>
</evidence>
<dbReference type="InterPro" id="IPR050486">
    <property type="entry name" value="Mannose-1P_guanyltransferase"/>
</dbReference>
<dbReference type="GO" id="GO:0005975">
    <property type="term" value="P:carbohydrate metabolic process"/>
    <property type="evidence" value="ECO:0007669"/>
    <property type="project" value="InterPro"/>
</dbReference>
<proteinExistence type="inferred from homology"/>
<protein>
    <submittedName>
        <fullName evidence="7">Putative mannose-1-phosphate guanyltransferase</fullName>
    </submittedName>
</protein>
<dbReference type="Pfam" id="PF25087">
    <property type="entry name" value="GMPPB_C"/>
    <property type="match status" value="1"/>
</dbReference>
<dbReference type="RefSeq" id="WP_014368433.1">
    <property type="nucleotide sequence ID" value="NC_016935.1"/>
</dbReference>
<dbReference type="GO" id="GO:0016740">
    <property type="term" value="F:transferase activity"/>
    <property type="evidence" value="ECO:0007669"/>
    <property type="project" value="UniProtKB-KW"/>
</dbReference>
<evidence type="ECO:0000259" key="6">
    <source>
        <dbReference type="Pfam" id="PF25087"/>
    </source>
</evidence>
<dbReference type="InterPro" id="IPR056729">
    <property type="entry name" value="GMPPB_C"/>
</dbReference>
<keyword evidence="8" id="KW-1185">Reference proteome</keyword>
<feature type="domain" description="Alpha-D-phosphohexomutase alpha/beta/alpha" evidence="5">
    <location>
        <begin position="389"/>
        <end position="510"/>
    </location>
</feature>
<evidence type="ECO:0000259" key="5">
    <source>
        <dbReference type="Pfam" id="PF02878"/>
    </source>
</evidence>
<dbReference type="SUPFAM" id="SSF51161">
    <property type="entry name" value="Trimeric LpxA-like enzymes"/>
    <property type="match status" value="1"/>
</dbReference>
<dbReference type="Proteomes" id="UP000007523">
    <property type="component" value="Chromosome"/>
</dbReference>
<evidence type="ECO:0000256" key="3">
    <source>
        <dbReference type="ARBA" id="ARBA00022679"/>
    </source>
</evidence>
<dbReference type="InterPro" id="IPR005835">
    <property type="entry name" value="NTP_transferase_dom"/>
</dbReference>
<feature type="domain" description="Mannose-1-phosphate guanyltransferase C-terminal" evidence="6">
    <location>
        <begin position="265"/>
        <end position="367"/>
    </location>
</feature>
<dbReference type="PANTHER" id="PTHR22572">
    <property type="entry name" value="SUGAR-1-PHOSPHATE GUANYL TRANSFERASE"/>
    <property type="match status" value="1"/>
</dbReference>
<dbReference type="GO" id="GO:0016868">
    <property type="term" value="F:intramolecular phosphotransferase activity"/>
    <property type="evidence" value="ECO:0007669"/>
    <property type="project" value="InterPro"/>
</dbReference>
<gene>
    <name evidence="7" type="ORF">PM3016_659</name>
</gene>
<reference evidence="7 8" key="1">
    <citation type="journal article" date="2012" name="J. Bacteriol.">
        <title>Complete Genome Sequence of Paenibacillus mucilaginosus 3016, a Bacterium Functional as Microbial Fertilizer.</title>
        <authorList>
            <person name="Ma M."/>
            <person name="Wang Z."/>
            <person name="Li L."/>
            <person name="Jiang X."/>
            <person name="Guan D."/>
            <person name="Cao F."/>
            <person name="Chen H."/>
            <person name="Wang X."/>
            <person name="Shen D."/>
            <person name="Du B."/>
            <person name="Li J."/>
        </authorList>
    </citation>
    <scope>NUCLEOTIDE SEQUENCE [LARGE SCALE GENOMIC DNA]</scope>
    <source>
        <strain evidence="7 8">3016</strain>
    </source>
</reference>
<dbReference type="Gene3D" id="3.40.120.10">
    <property type="entry name" value="Alpha-D-Glucose-1,6-Bisphosphate, subunit A, domain 3"/>
    <property type="match status" value="1"/>
</dbReference>
<dbReference type="Gene3D" id="3.90.550.10">
    <property type="entry name" value="Spore Coat Polysaccharide Biosynthesis Protein SpsA, Chain A"/>
    <property type="match status" value="1"/>
</dbReference>
<dbReference type="KEGG" id="pmq:PM3016_659"/>
<name>H6NTF9_9BACL</name>
<dbReference type="InterPro" id="IPR016055">
    <property type="entry name" value="A-D-PHexomutase_a/b/a-I/II/III"/>
</dbReference>
<dbReference type="Gene3D" id="3.30.310.50">
    <property type="entry name" value="Alpha-D-phosphohexomutase, C-terminal domain"/>
    <property type="match status" value="1"/>
</dbReference>
<evidence type="ECO:0000313" key="7">
    <source>
        <dbReference type="EMBL" id="AFC27621.1"/>
    </source>
</evidence>
<dbReference type="Pfam" id="PF02878">
    <property type="entry name" value="PGM_PMM_I"/>
    <property type="match status" value="1"/>
</dbReference>
<dbReference type="HOGENOM" id="CLU_017652_1_0_9"/>
<organism evidence="7 8">
    <name type="scientific">Paenibacillus mucilaginosus 3016</name>
    <dbReference type="NCBI Taxonomy" id="1116391"/>
    <lineage>
        <taxon>Bacteria</taxon>
        <taxon>Bacillati</taxon>
        <taxon>Bacillota</taxon>
        <taxon>Bacilli</taxon>
        <taxon>Bacillales</taxon>
        <taxon>Paenibacillaceae</taxon>
        <taxon>Paenibacillus</taxon>
    </lineage>
</organism>
<evidence type="ECO:0000256" key="2">
    <source>
        <dbReference type="ARBA" id="ARBA00010231"/>
    </source>
</evidence>